<name>A0A915ELT9_9BILA</name>
<protein>
    <submittedName>
        <fullName evidence="2">Exocyst complex component Sec6</fullName>
    </submittedName>
</protein>
<dbReference type="AlphaFoldDB" id="A0A915ELT9"/>
<organism evidence="1 2">
    <name type="scientific">Ditylenchus dipsaci</name>
    <dbReference type="NCBI Taxonomy" id="166011"/>
    <lineage>
        <taxon>Eukaryota</taxon>
        <taxon>Metazoa</taxon>
        <taxon>Ecdysozoa</taxon>
        <taxon>Nematoda</taxon>
        <taxon>Chromadorea</taxon>
        <taxon>Rhabditida</taxon>
        <taxon>Tylenchina</taxon>
        <taxon>Tylenchomorpha</taxon>
        <taxon>Sphaerularioidea</taxon>
        <taxon>Anguinidae</taxon>
        <taxon>Anguininae</taxon>
        <taxon>Ditylenchus</taxon>
    </lineage>
</organism>
<evidence type="ECO:0000313" key="2">
    <source>
        <dbReference type="WBParaSite" id="jg7258"/>
    </source>
</evidence>
<evidence type="ECO:0000313" key="1">
    <source>
        <dbReference type="Proteomes" id="UP000887574"/>
    </source>
</evidence>
<dbReference type="WBParaSite" id="jg7258">
    <property type="protein sequence ID" value="jg7258"/>
    <property type="gene ID" value="jg7258"/>
</dbReference>
<dbReference type="InterPro" id="IPR011989">
    <property type="entry name" value="ARM-like"/>
</dbReference>
<reference evidence="2" key="1">
    <citation type="submission" date="2022-11" db="UniProtKB">
        <authorList>
            <consortium name="WormBaseParasite"/>
        </authorList>
    </citation>
    <scope>IDENTIFICATION</scope>
</reference>
<dbReference type="Proteomes" id="UP000887574">
    <property type="component" value="Unplaced"/>
</dbReference>
<proteinExistence type="predicted"/>
<sequence length="138" mass="15578">MKILGVHYCGCVLSDLCRAFEANIAVIMDEIMAKLFDILSVGLNANFVRYLDSCVKWLTDAIAAAQVTNPEDYDQLDWVRLVGDLLHSFGAEMLQFVESEPVVQMLQRCRRSKLNKAKTVANWVSREVARVKRQVGQA</sequence>
<keyword evidence="1" id="KW-1185">Reference proteome</keyword>
<dbReference type="Gene3D" id="1.25.10.10">
    <property type="entry name" value="Leucine-rich Repeat Variant"/>
    <property type="match status" value="1"/>
</dbReference>
<accession>A0A915ELT9</accession>